<name>A0ABQ2MR18_9ACTN</name>
<dbReference type="EMBL" id="BMMP01000019">
    <property type="protein sequence ID" value="GGO56296.1"/>
    <property type="molecule type" value="Genomic_DNA"/>
</dbReference>
<dbReference type="Gene3D" id="3.40.50.10320">
    <property type="entry name" value="LmbE-like"/>
    <property type="match status" value="1"/>
</dbReference>
<evidence type="ECO:0000256" key="2">
    <source>
        <dbReference type="SAM" id="MobiDB-lite"/>
    </source>
</evidence>
<dbReference type="Proteomes" id="UP000631535">
    <property type="component" value="Unassembled WGS sequence"/>
</dbReference>
<dbReference type="InterPro" id="IPR006311">
    <property type="entry name" value="TAT_signal"/>
</dbReference>
<dbReference type="PROSITE" id="PS51318">
    <property type="entry name" value="TAT"/>
    <property type="match status" value="1"/>
</dbReference>
<proteinExistence type="predicted"/>
<dbReference type="Gene3D" id="2.60.40.1190">
    <property type="match status" value="1"/>
</dbReference>
<dbReference type="InterPro" id="IPR003737">
    <property type="entry name" value="GlcNAc_PI_deacetylase-related"/>
</dbReference>
<dbReference type="InterPro" id="IPR010502">
    <property type="entry name" value="Carb-bd_dom_fam9"/>
</dbReference>
<keyword evidence="5" id="KW-1185">Reference proteome</keyword>
<protein>
    <recommendedName>
        <fullName evidence="3">Carbohydrate-binding domain-containing protein</fullName>
    </recommendedName>
</protein>
<evidence type="ECO:0000313" key="4">
    <source>
        <dbReference type="EMBL" id="GGO56296.1"/>
    </source>
</evidence>
<comment type="caution">
    <text evidence="4">The sequence shown here is derived from an EMBL/GenBank/DDBJ whole genome shotgun (WGS) entry which is preliminary data.</text>
</comment>
<dbReference type="InterPro" id="IPR024078">
    <property type="entry name" value="LmbE-like_dom_sf"/>
</dbReference>
<feature type="region of interest" description="Disordered" evidence="2">
    <location>
        <begin position="570"/>
        <end position="624"/>
    </location>
</feature>
<feature type="domain" description="Carbohydrate-binding" evidence="3">
    <location>
        <begin position="393"/>
        <end position="573"/>
    </location>
</feature>
<keyword evidence="1" id="KW-0862">Zinc</keyword>
<evidence type="ECO:0000313" key="5">
    <source>
        <dbReference type="Proteomes" id="UP000631535"/>
    </source>
</evidence>
<reference evidence="5" key="1">
    <citation type="journal article" date="2019" name="Int. J. Syst. Evol. Microbiol.">
        <title>The Global Catalogue of Microorganisms (GCM) 10K type strain sequencing project: providing services to taxonomists for standard genome sequencing and annotation.</title>
        <authorList>
            <consortium name="The Broad Institute Genomics Platform"/>
            <consortium name="The Broad Institute Genome Sequencing Center for Infectious Disease"/>
            <person name="Wu L."/>
            <person name="Ma J."/>
        </authorList>
    </citation>
    <scope>NUCLEOTIDE SEQUENCE [LARGE SCALE GENOMIC DNA]</scope>
    <source>
        <strain evidence="5">CGMCC 4.7178</strain>
    </source>
</reference>
<dbReference type="SUPFAM" id="SSF49344">
    <property type="entry name" value="CBD9-like"/>
    <property type="match status" value="1"/>
</dbReference>
<dbReference type="PANTHER" id="PTHR12993">
    <property type="entry name" value="N-ACETYLGLUCOSAMINYL-PHOSPHATIDYLINOSITOL DE-N-ACETYLASE-RELATED"/>
    <property type="match status" value="1"/>
</dbReference>
<evidence type="ECO:0000259" key="3">
    <source>
        <dbReference type="Pfam" id="PF06452"/>
    </source>
</evidence>
<dbReference type="Pfam" id="PF02585">
    <property type="entry name" value="PIG-L"/>
    <property type="match status" value="1"/>
</dbReference>
<feature type="region of interest" description="Disordered" evidence="2">
    <location>
        <begin position="475"/>
        <end position="496"/>
    </location>
</feature>
<dbReference type="Pfam" id="PF06452">
    <property type="entry name" value="CBM9_1"/>
    <property type="match status" value="1"/>
</dbReference>
<sequence>MRFRGLREAVQMVDAYDEAEAAGPSRRHVTAAMASGLAGAVLVGGAPGAQAAERRPAGGRPDPAHHDILFVSAHPDDEAGNLSTFGLWRERRGMRTGVVTVTRGEGGGNAVGPEEGAPLGVLREKEERSATALAGIENIFYLDKPDFWYTLSAPLTERIWHERDTLERMVRLFRMATPHTVVTMDPRPFNQHGAHQMAARLAIEAFFLAGDRKAFPEQLTCEGLAPWRPRRLLAQNYGFSDLLGPEAPEERHTDPDTGLPVVGVWSGHASREHGTSWAQVERDASRMYRSQGWAAMPPEVPADPEKLGSDWFSVLAEKGRAVRAPVKDQGELRPVYEEFRRWTRRVGLPWLANGAQPDYPDPPSTTVPEVAAAPVLNGVEGDGEYPGPQLDLVHWEGDEATDADCSATAKMSRHGDDLFVLVTVKDDRDGTHLEEDDAKRHWRTDAVEIAIDPRGDADDTSVTFKTGIFPFTAGGGGPVAERDADNRQGPAGETAPGMRVAAEVDEPYRGYTVEAKIPLGELPAAADPERFAVNILVYDSDTKDKTGQTRLAWSPFGSAQADPYVWGTARLEGYTPPADRPTDPAEPEIPTEAARSEDSPASVEQSRRTGIPLAGGPRPCTPRR</sequence>
<dbReference type="PANTHER" id="PTHR12993:SF11">
    <property type="entry name" value="N-ACETYLGLUCOSAMINYL-PHOSPHATIDYLINOSITOL DE-N-ACETYLASE"/>
    <property type="match status" value="1"/>
</dbReference>
<gene>
    <name evidence="4" type="ORF">GCM10012287_49560</name>
</gene>
<organism evidence="4 5">
    <name type="scientific">Streptomyces daqingensis</name>
    <dbReference type="NCBI Taxonomy" id="1472640"/>
    <lineage>
        <taxon>Bacteria</taxon>
        <taxon>Bacillati</taxon>
        <taxon>Actinomycetota</taxon>
        <taxon>Actinomycetes</taxon>
        <taxon>Kitasatosporales</taxon>
        <taxon>Streptomycetaceae</taxon>
        <taxon>Streptomyces</taxon>
    </lineage>
</organism>
<evidence type="ECO:0000256" key="1">
    <source>
        <dbReference type="ARBA" id="ARBA00022833"/>
    </source>
</evidence>
<accession>A0ABQ2MR18</accession>
<dbReference type="SUPFAM" id="SSF102588">
    <property type="entry name" value="LmbE-like"/>
    <property type="match status" value="1"/>
</dbReference>